<comment type="caution">
    <text evidence="2">The sequence shown here is derived from an EMBL/GenBank/DDBJ whole genome shotgun (WGS) entry which is preliminary data.</text>
</comment>
<dbReference type="EMBL" id="JBHTIA010000006">
    <property type="protein sequence ID" value="MFD0765257.1"/>
    <property type="molecule type" value="Genomic_DNA"/>
</dbReference>
<gene>
    <name evidence="2" type="ORF">ACFQZI_10375</name>
</gene>
<dbReference type="RefSeq" id="WP_377142175.1">
    <property type="nucleotide sequence ID" value="NZ_JBHTIA010000006.1"/>
</dbReference>
<evidence type="ECO:0008006" key="4">
    <source>
        <dbReference type="Google" id="ProtNLM"/>
    </source>
</evidence>
<feature type="transmembrane region" description="Helical" evidence="1">
    <location>
        <begin position="225"/>
        <end position="248"/>
    </location>
</feature>
<dbReference type="Proteomes" id="UP001597073">
    <property type="component" value="Unassembled WGS sequence"/>
</dbReference>
<evidence type="ECO:0000313" key="3">
    <source>
        <dbReference type="Proteomes" id="UP001597073"/>
    </source>
</evidence>
<protein>
    <recommendedName>
        <fullName evidence="4">DUF4407 domain-containing protein</fullName>
    </recommendedName>
</protein>
<keyword evidence="1" id="KW-0812">Transmembrane</keyword>
<sequence>MMKKHSTSRTIVSLIGIDYQILTRSGGDNMDKFFLCGLTVICIAIISFLSVFYAFDLMFHKWYAEVLLSGFFSLTFLTIYLLLIQTFSKERLPRGYKSSPLTTSNVTRTCFVIMISFLMAQPVRIYFLENRLDQDIERYRIGLFKQFVTRNKQLYQADLQRLKRRAIELSTLADDGAAVSLKAKNDAEITAILATISTDNEKALLKINNSDFFLQRIKAAGRYPVSWLICLLVMIFFGIPVVLILSISGEGRYYLLKKQADHELIESAYLGFKERYSAIFLGRYGKQVAFYEVHTDAPYNWNRIPEPGYGTHEDFQKEQGW</sequence>
<reference evidence="3" key="1">
    <citation type="journal article" date="2019" name="Int. J. Syst. Evol. Microbiol.">
        <title>The Global Catalogue of Microorganisms (GCM) 10K type strain sequencing project: providing services to taxonomists for standard genome sequencing and annotation.</title>
        <authorList>
            <consortium name="The Broad Institute Genomics Platform"/>
            <consortium name="The Broad Institute Genome Sequencing Center for Infectious Disease"/>
            <person name="Wu L."/>
            <person name="Ma J."/>
        </authorList>
    </citation>
    <scope>NUCLEOTIDE SEQUENCE [LARGE SCALE GENOMIC DNA]</scope>
    <source>
        <strain evidence="3">CCUG 60742</strain>
    </source>
</reference>
<evidence type="ECO:0000313" key="2">
    <source>
        <dbReference type="EMBL" id="MFD0765257.1"/>
    </source>
</evidence>
<keyword evidence="1" id="KW-0472">Membrane</keyword>
<keyword evidence="3" id="KW-1185">Reference proteome</keyword>
<evidence type="ECO:0000256" key="1">
    <source>
        <dbReference type="SAM" id="Phobius"/>
    </source>
</evidence>
<proteinExistence type="predicted"/>
<feature type="transmembrane region" description="Helical" evidence="1">
    <location>
        <begin position="67"/>
        <end position="88"/>
    </location>
</feature>
<name>A0ABW2ZGD7_9SPHI</name>
<feature type="transmembrane region" description="Helical" evidence="1">
    <location>
        <begin position="33"/>
        <end position="55"/>
    </location>
</feature>
<keyword evidence="1" id="KW-1133">Transmembrane helix</keyword>
<organism evidence="2 3">
    <name type="scientific">Mucilaginibacter lutimaris</name>
    <dbReference type="NCBI Taxonomy" id="931629"/>
    <lineage>
        <taxon>Bacteria</taxon>
        <taxon>Pseudomonadati</taxon>
        <taxon>Bacteroidota</taxon>
        <taxon>Sphingobacteriia</taxon>
        <taxon>Sphingobacteriales</taxon>
        <taxon>Sphingobacteriaceae</taxon>
        <taxon>Mucilaginibacter</taxon>
    </lineage>
</organism>
<accession>A0ABW2ZGD7</accession>